<dbReference type="PANTHER" id="PTHR30535">
    <property type="entry name" value="VITAMIN B12-BINDING PROTEIN"/>
    <property type="match status" value="1"/>
</dbReference>
<comment type="caution">
    <text evidence="4">The sequence shown here is derived from an EMBL/GenBank/DDBJ whole genome shotgun (WGS) entry which is preliminary data.</text>
</comment>
<proteinExistence type="predicted"/>
<evidence type="ECO:0000313" key="4">
    <source>
        <dbReference type="EMBL" id="OUR98908.1"/>
    </source>
</evidence>
<dbReference type="PROSITE" id="PS50983">
    <property type="entry name" value="FE_B12_PBP"/>
    <property type="match status" value="1"/>
</dbReference>
<gene>
    <name evidence="4" type="ORF">A9Q84_05715</name>
</gene>
<evidence type="ECO:0000313" key="5">
    <source>
        <dbReference type="Proteomes" id="UP000196531"/>
    </source>
</evidence>
<reference evidence="5" key="1">
    <citation type="journal article" date="2017" name="Proc. Natl. Acad. Sci. U.S.A.">
        <title>Simulation of Deepwater Horizon oil plume reveals substrate specialization within a complex community of hydrocarbon-degraders.</title>
        <authorList>
            <person name="Hu P."/>
            <person name="Dubinsky E.A."/>
            <person name="Probst A.J."/>
            <person name="Wang J."/>
            <person name="Sieber C.M.K."/>
            <person name="Tom L.M."/>
            <person name="Gardinali P."/>
            <person name="Banfield J.F."/>
            <person name="Atlas R.M."/>
            <person name="Andersen G.L."/>
        </authorList>
    </citation>
    <scope>NUCLEOTIDE SEQUENCE [LARGE SCALE GENOMIC DNA]</scope>
</reference>
<name>A0A1Y5FBM6_9BACT</name>
<keyword evidence="1 2" id="KW-0732">Signal</keyword>
<dbReference type="NCBIfam" id="NF038402">
    <property type="entry name" value="TroA_like"/>
    <property type="match status" value="1"/>
</dbReference>
<dbReference type="InterPro" id="IPR050902">
    <property type="entry name" value="ABC_Transporter_SBP"/>
</dbReference>
<evidence type="ECO:0000259" key="3">
    <source>
        <dbReference type="PROSITE" id="PS50983"/>
    </source>
</evidence>
<dbReference type="Pfam" id="PF01497">
    <property type="entry name" value="Peripla_BP_2"/>
    <property type="match status" value="1"/>
</dbReference>
<dbReference type="PANTHER" id="PTHR30535:SF34">
    <property type="entry name" value="MOLYBDATE-BINDING PROTEIN MOLA"/>
    <property type="match status" value="1"/>
</dbReference>
<dbReference type="EMBL" id="MAAO01000004">
    <property type="protein sequence ID" value="OUR98908.1"/>
    <property type="molecule type" value="Genomic_DNA"/>
</dbReference>
<evidence type="ECO:0000256" key="2">
    <source>
        <dbReference type="SAM" id="SignalP"/>
    </source>
</evidence>
<dbReference type="AlphaFoldDB" id="A0A1Y5FBM6"/>
<organism evidence="4 5">
    <name type="scientific">Halobacteriovorax marinus</name>
    <dbReference type="NCBI Taxonomy" id="97084"/>
    <lineage>
        <taxon>Bacteria</taxon>
        <taxon>Pseudomonadati</taxon>
        <taxon>Bdellovibrionota</taxon>
        <taxon>Bacteriovoracia</taxon>
        <taxon>Bacteriovoracales</taxon>
        <taxon>Halobacteriovoraceae</taxon>
        <taxon>Halobacteriovorax</taxon>
    </lineage>
</organism>
<evidence type="ECO:0000256" key="1">
    <source>
        <dbReference type="ARBA" id="ARBA00022729"/>
    </source>
</evidence>
<feature type="chain" id="PRO_5012079607" description="Fe/B12 periplasmic-binding domain-containing protein" evidence="2">
    <location>
        <begin position="18"/>
        <end position="278"/>
    </location>
</feature>
<protein>
    <recommendedName>
        <fullName evidence="3">Fe/B12 periplasmic-binding domain-containing protein</fullName>
    </recommendedName>
</protein>
<dbReference type="InterPro" id="IPR002491">
    <property type="entry name" value="ABC_transptr_periplasmic_BD"/>
</dbReference>
<accession>A0A1Y5FBM6</accession>
<dbReference type="Gene3D" id="3.40.50.1980">
    <property type="entry name" value="Nitrogenase molybdenum iron protein domain"/>
    <property type="match status" value="2"/>
</dbReference>
<dbReference type="Proteomes" id="UP000196531">
    <property type="component" value="Unassembled WGS sequence"/>
</dbReference>
<dbReference type="GO" id="GO:0071281">
    <property type="term" value="P:cellular response to iron ion"/>
    <property type="evidence" value="ECO:0007669"/>
    <property type="project" value="TreeGrafter"/>
</dbReference>
<dbReference type="SUPFAM" id="SSF53807">
    <property type="entry name" value="Helical backbone' metal receptor"/>
    <property type="match status" value="1"/>
</dbReference>
<dbReference type="InterPro" id="IPR054828">
    <property type="entry name" value="Vit_B12_bind_prot"/>
</dbReference>
<sequence length="278" mass="31423">MKKTILLLFLFSSSALSYERIVSTVPSLSEILFVLGLEKKVVGVSRFCSFSKSFCNKTKVGTAIDLEYEKIVSLKADAIVLSAGTSKSSIKNLEKLKIPVIPFRHNSLYDVMTSIKDMGRIFSKEKEAKILIKKINSQFKNAKKIIKNKKVLFVIGSIIKDSKISNAHVAGSHTFYNDILNELNLQNIQSDSTTAYPQLGRERLLMSKADIIFEIFGSFNKDKIEQKRKSWHELFSHLNRKVKYIPLYGDFLFLPGPRVGEIASEISKKVSEAYVKAQ</sequence>
<feature type="domain" description="Fe/B12 periplasmic-binding" evidence="3">
    <location>
        <begin position="20"/>
        <end position="274"/>
    </location>
</feature>
<feature type="signal peptide" evidence="2">
    <location>
        <begin position="1"/>
        <end position="17"/>
    </location>
</feature>